<dbReference type="Proteomes" id="UP000663854">
    <property type="component" value="Unassembled WGS sequence"/>
</dbReference>
<dbReference type="EMBL" id="CAJNOH010000500">
    <property type="protein sequence ID" value="CAF1059616.1"/>
    <property type="molecule type" value="Genomic_DNA"/>
</dbReference>
<evidence type="ECO:0000313" key="6">
    <source>
        <dbReference type="Proteomes" id="UP000663870"/>
    </source>
</evidence>
<dbReference type="EMBL" id="CAJOBD010001014">
    <property type="protein sequence ID" value="CAF3748789.1"/>
    <property type="molecule type" value="Genomic_DNA"/>
</dbReference>
<gene>
    <name evidence="4" type="ORF">JBS370_LOCUS12443</name>
    <name evidence="3" type="ORF">JXQ802_LOCUS26284</name>
    <name evidence="1" type="ORF">PYM288_LOCUS17576</name>
    <name evidence="2" type="ORF">ZHD862_LOCUS16955</name>
</gene>
<dbReference type="Proteomes" id="UP000663864">
    <property type="component" value="Unassembled WGS sequence"/>
</dbReference>
<accession>A0A814N7F7</accession>
<reference evidence="2" key="1">
    <citation type="submission" date="2021-02" db="EMBL/GenBank/DDBJ databases">
        <authorList>
            <person name="Nowell W R."/>
        </authorList>
    </citation>
    <scope>NUCLEOTIDE SEQUENCE</scope>
</reference>
<keyword evidence="6" id="KW-1185">Reference proteome</keyword>
<proteinExistence type="predicted"/>
<dbReference type="EMBL" id="CAJNOL010000914">
    <property type="protein sequence ID" value="CAF1237567.1"/>
    <property type="molecule type" value="Genomic_DNA"/>
</dbReference>
<sequence>MASYQQRSYQYPNLLVTVKPETEQRLVTEIHTKQRTHHSKNNYHSTYFHPTTIYYNTNHRYKQEKQHFTRSSSSTIQHRSQNNDHFYYYNQQKQEQQEQQQQQPIRPLMEIKDNQFSLCNNLNDKKVTYSNLKQREPRQRGQYRNRKAELDWDHAFDLDQIDLYTTQNDIDNYSLTSIHSSGDNSLSSV</sequence>
<protein>
    <submittedName>
        <fullName evidence="2">Uncharacterized protein</fullName>
    </submittedName>
</protein>
<dbReference type="EMBL" id="CAJNOT010000823">
    <property type="protein sequence ID" value="CAF1088375.1"/>
    <property type="molecule type" value="Genomic_DNA"/>
</dbReference>
<dbReference type="Proteomes" id="UP000663836">
    <property type="component" value="Unassembled WGS sequence"/>
</dbReference>
<evidence type="ECO:0000313" key="1">
    <source>
        <dbReference type="EMBL" id="CAF1059616.1"/>
    </source>
</evidence>
<comment type="caution">
    <text evidence="2">The sequence shown here is derived from an EMBL/GenBank/DDBJ whole genome shotgun (WGS) entry which is preliminary data.</text>
</comment>
<dbReference type="AlphaFoldDB" id="A0A814N7F7"/>
<evidence type="ECO:0000313" key="4">
    <source>
        <dbReference type="EMBL" id="CAF3748789.1"/>
    </source>
</evidence>
<evidence type="ECO:0000313" key="5">
    <source>
        <dbReference type="Proteomes" id="UP000663864"/>
    </source>
</evidence>
<organism evidence="2 5">
    <name type="scientific">Rotaria sordida</name>
    <dbReference type="NCBI Taxonomy" id="392033"/>
    <lineage>
        <taxon>Eukaryota</taxon>
        <taxon>Metazoa</taxon>
        <taxon>Spiralia</taxon>
        <taxon>Gnathifera</taxon>
        <taxon>Rotifera</taxon>
        <taxon>Eurotatoria</taxon>
        <taxon>Bdelloidea</taxon>
        <taxon>Philodinida</taxon>
        <taxon>Philodinidae</taxon>
        <taxon>Rotaria</taxon>
    </lineage>
</organism>
<evidence type="ECO:0000313" key="3">
    <source>
        <dbReference type="EMBL" id="CAF1237567.1"/>
    </source>
</evidence>
<name>A0A814N7F7_9BILA</name>
<evidence type="ECO:0000313" key="2">
    <source>
        <dbReference type="EMBL" id="CAF1088375.1"/>
    </source>
</evidence>
<dbReference type="Proteomes" id="UP000663870">
    <property type="component" value="Unassembled WGS sequence"/>
</dbReference>